<dbReference type="EMBL" id="JAUSTN010000002">
    <property type="protein sequence ID" value="MDQ0274337.1"/>
    <property type="molecule type" value="Genomic_DNA"/>
</dbReference>
<dbReference type="RefSeq" id="WP_307494876.1">
    <property type="nucleotide sequence ID" value="NZ_JAUSTN010000002.1"/>
</dbReference>
<sequence>MEREKEEKELKESHYLKGPFIENNNISFVKREEDGLIIKMEGQDKHLNGYGIFHGGIFFMLADTAAGLLLIDDGKESVTLQGSMNFIDNTKGGIIYAHAKYVSSGIKNNIIEVKISDKNKKLLAIGTFNFYRVNIKALKRKFDVKEKECQ</sequence>
<gene>
    <name evidence="4" type="ORF">J2S72_000345</name>
</gene>
<keyword evidence="1" id="KW-0378">Hydrolase</keyword>
<dbReference type="Pfam" id="PF03061">
    <property type="entry name" value="4HBT"/>
    <property type="match status" value="1"/>
</dbReference>
<organism evidence="4 5">
    <name type="scientific">Peptoniphilus koenoeneniae</name>
    <dbReference type="NCBI Taxonomy" id="507751"/>
    <lineage>
        <taxon>Bacteria</taxon>
        <taxon>Bacillati</taxon>
        <taxon>Bacillota</taxon>
        <taxon>Tissierellia</taxon>
        <taxon>Tissierellales</taxon>
        <taxon>Peptoniphilaceae</taxon>
        <taxon>Peptoniphilus</taxon>
    </lineage>
</organism>
<dbReference type="InterPro" id="IPR029069">
    <property type="entry name" value="HotDog_dom_sf"/>
</dbReference>
<evidence type="ECO:0000313" key="4">
    <source>
        <dbReference type="EMBL" id="MDQ0274337.1"/>
    </source>
</evidence>
<accession>A0ABU0AST8</accession>
<evidence type="ECO:0000256" key="1">
    <source>
        <dbReference type="ARBA" id="ARBA00022801"/>
    </source>
</evidence>
<comment type="caution">
    <text evidence="4">The sequence shown here is derived from an EMBL/GenBank/DDBJ whole genome shotgun (WGS) entry which is preliminary data.</text>
</comment>
<dbReference type="Proteomes" id="UP001236559">
    <property type="component" value="Unassembled WGS sequence"/>
</dbReference>
<dbReference type="CDD" id="cd03443">
    <property type="entry name" value="PaaI_thioesterase"/>
    <property type="match status" value="1"/>
</dbReference>
<dbReference type="PANTHER" id="PTHR42856:SF1">
    <property type="entry name" value="ACYL-COENZYME A THIOESTERASE PAAI"/>
    <property type="match status" value="1"/>
</dbReference>
<evidence type="ECO:0000313" key="5">
    <source>
        <dbReference type="Proteomes" id="UP001236559"/>
    </source>
</evidence>
<keyword evidence="2" id="KW-0472">Membrane</keyword>
<protein>
    <submittedName>
        <fullName evidence="4">Uncharacterized protein (TIGR00369 family)</fullName>
    </submittedName>
</protein>
<dbReference type="PANTHER" id="PTHR42856">
    <property type="entry name" value="ACYL-COENZYME A THIOESTERASE PAAI"/>
    <property type="match status" value="1"/>
</dbReference>
<evidence type="ECO:0000259" key="3">
    <source>
        <dbReference type="Pfam" id="PF03061"/>
    </source>
</evidence>
<feature type="domain" description="Thioesterase" evidence="3">
    <location>
        <begin position="50"/>
        <end position="122"/>
    </location>
</feature>
<dbReference type="InterPro" id="IPR052723">
    <property type="entry name" value="Acyl-CoA_thioesterase_PaaI"/>
</dbReference>
<feature type="transmembrane region" description="Helical" evidence="2">
    <location>
        <begin position="50"/>
        <end position="71"/>
    </location>
</feature>
<keyword evidence="5" id="KW-1185">Reference proteome</keyword>
<reference evidence="4 5" key="1">
    <citation type="submission" date="2023-07" db="EMBL/GenBank/DDBJ databases">
        <title>Genomic Encyclopedia of Type Strains, Phase IV (KMG-IV): sequencing the most valuable type-strain genomes for metagenomic binning, comparative biology and taxonomic classification.</title>
        <authorList>
            <person name="Goeker M."/>
        </authorList>
    </citation>
    <scope>NUCLEOTIDE SEQUENCE [LARGE SCALE GENOMIC DNA]</scope>
    <source>
        <strain evidence="4 5">DSM 22616</strain>
    </source>
</reference>
<proteinExistence type="predicted"/>
<dbReference type="SUPFAM" id="SSF54637">
    <property type="entry name" value="Thioesterase/thiol ester dehydrase-isomerase"/>
    <property type="match status" value="1"/>
</dbReference>
<dbReference type="InterPro" id="IPR006683">
    <property type="entry name" value="Thioestr_dom"/>
</dbReference>
<name>A0ABU0AST8_9FIRM</name>
<evidence type="ECO:0000256" key="2">
    <source>
        <dbReference type="SAM" id="Phobius"/>
    </source>
</evidence>
<keyword evidence="2" id="KW-1133">Transmembrane helix</keyword>
<keyword evidence="2" id="KW-0812">Transmembrane</keyword>
<dbReference type="Gene3D" id="3.10.129.10">
    <property type="entry name" value="Hotdog Thioesterase"/>
    <property type="match status" value="1"/>
</dbReference>
<dbReference type="NCBIfam" id="TIGR00369">
    <property type="entry name" value="unchar_dom_1"/>
    <property type="match status" value="1"/>
</dbReference>
<dbReference type="InterPro" id="IPR003736">
    <property type="entry name" value="PAAI_dom"/>
</dbReference>